<sequence length="231" mass="26151">MTKDKLGLLSITLTSCLVGYQLFLPKITLAQAQSLPWSELYQTDLSSDNTTEPPARGRTGGSRGSVCPISPAYNPLAIPLVWSNRPLFMWQVKEGEQIGKFELWQHVTQDVVWSKPVSSSETTLLYDGEALQSGERYYWVLFNENSVPLYRLAFQMVDRQTRDRISSELMTIEAQLQEEGASAEAIAYAKAEYFVTRQMWADVLQQAYNVENPSIALTDFLEITRQQFCSG</sequence>
<protein>
    <recommendedName>
        <fullName evidence="4">DUF928 domain-containing protein</fullName>
    </recommendedName>
</protein>
<feature type="region of interest" description="Disordered" evidence="1">
    <location>
        <begin position="45"/>
        <end position="64"/>
    </location>
</feature>
<organism evidence="2 3">
    <name type="scientific">Coleofasciculus chthonoplastes PCC 7420</name>
    <dbReference type="NCBI Taxonomy" id="118168"/>
    <lineage>
        <taxon>Bacteria</taxon>
        <taxon>Bacillati</taxon>
        <taxon>Cyanobacteriota</taxon>
        <taxon>Cyanophyceae</taxon>
        <taxon>Coleofasciculales</taxon>
        <taxon>Coleofasciculaceae</taxon>
        <taxon>Coleofasciculus</taxon>
    </lineage>
</organism>
<dbReference type="RefSeq" id="WP_006098694.1">
    <property type="nucleotide sequence ID" value="NZ_DS989842.1"/>
</dbReference>
<keyword evidence="3" id="KW-1185">Reference proteome</keyword>
<dbReference type="Proteomes" id="UP000003835">
    <property type="component" value="Unassembled WGS sequence"/>
</dbReference>
<dbReference type="eggNOG" id="ENOG5032VDX">
    <property type="taxonomic scope" value="Bacteria"/>
</dbReference>
<reference evidence="2 3" key="1">
    <citation type="submission" date="2008-07" db="EMBL/GenBank/DDBJ databases">
        <authorList>
            <person name="Tandeau de Marsac N."/>
            <person name="Ferriera S."/>
            <person name="Johnson J."/>
            <person name="Kravitz S."/>
            <person name="Beeson K."/>
            <person name="Sutton G."/>
            <person name="Rogers Y.-H."/>
            <person name="Friedman R."/>
            <person name="Frazier M."/>
            <person name="Venter J.C."/>
        </authorList>
    </citation>
    <scope>NUCLEOTIDE SEQUENCE [LARGE SCALE GENOMIC DNA]</scope>
    <source>
        <strain evidence="2 3">PCC 7420</strain>
    </source>
</reference>
<evidence type="ECO:0000313" key="2">
    <source>
        <dbReference type="EMBL" id="EDX78260.1"/>
    </source>
</evidence>
<name>B4VJ75_9CYAN</name>
<evidence type="ECO:0000313" key="3">
    <source>
        <dbReference type="Proteomes" id="UP000003835"/>
    </source>
</evidence>
<gene>
    <name evidence="2" type="ORF">MC7420_7998</name>
</gene>
<dbReference type="PROSITE" id="PS51257">
    <property type="entry name" value="PROKAR_LIPOPROTEIN"/>
    <property type="match status" value="1"/>
</dbReference>
<proteinExistence type="predicted"/>
<evidence type="ECO:0000256" key="1">
    <source>
        <dbReference type="SAM" id="MobiDB-lite"/>
    </source>
</evidence>
<evidence type="ECO:0008006" key="4">
    <source>
        <dbReference type="Google" id="ProtNLM"/>
    </source>
</evidence>
<dbReference type="AlphaFoldDB" id="B4VJ75"/>
<dbReference type="OrthoDB" id="468489at2"/>
<accession>B4VJ75</accession>
<dbReference type="HOGENOM" id="CLU_089292_0_0_3"/>
<dbReference type="EMBL" id="DS989842">
    <property type="protein sequence ID" value="EDX78260.1"/>
    <property type="molecule type" value="Genomic_DNA"/>
</dbReference>